<reference evidence="3 4" key="1">
    <citation type="submission" date="2020-08" db="EMBL/GenBank/DDBJ databases">
        <title>Genomic Encyclopedia of Type Strains, Phase IV (KMG-V): Genome sequencing to study the core and pangenomes of soil and plant-associated prokaryotes.</title>
        <authorList>
            <person name="Whitman W."/>
        </authorList>
    </citation>
    <scope>NUCLEOTIDE SEQUENCE [LARGE SCALE GENOMIC DNA]</scope>
    <source>
        <strain evidence="3 4">M8UP14</strain>
    </source>
</reference>
<feature type="transmembrane region" description="Helical" evidence="2">
    <location>
        <begin position="81"/>
        <end position="102"/>
    </location>
</feature>
<dbReference type="AlphaFoldDB" id="A0A7W8E4D4"/>
<feature type="region of interest" description="Disordered" evidence="1">
    <location>
        <begin position="126"/>
        <end position="159"/>
    </location>
</feature>
<comment type="caution">
    <text evidence="3">The sequence shown here is derived from an EMBL/GenBank/DDBJ whole genome shotgun (WGS) entry which is preliminary data.</text>
</comment>
<dbReference type="RefSeq" id="WP_184217677.1">
    <property type="nucleotide sequence ID" value="NZ_JACHIP010000004.1"/>
</dbReference>
<dbReference type="Proteomes" id="UP000540989">
    <property type="component" value="Unassembled WGS sequence"/>
</dbReference>
<evidence type="ECO:0000256" key="2">
    <source>
        <dbReference type="SAM" id="Phobius"/>
    </source>
</evidence>
<keyword evidence="2" id="KW-1133">Transmembrane helix</keyword>
<feature type="compositionally biased region" description="Basic and acidic residues" evidence="1">
    <location>
        <begin position="142"/>
        <end position="158"/>
    </location>
</feature>
<sequence>MRPSEIKSLSKSIEAVRVEMASVRQDIQNVVRAAGDQKTAQYESYKSIEKTLQSLPISEDVRQNERTEDDTNQRLRHRQNISVQVVLTIGTWLAFIAAGIYADIAWKQKRVMDDTFGEIQKQTLAAEQSAEASDRSSIVSQRAERESERQNELARRDATVASDAAATQATLSLKATQDIANATHDASESTIASSQASTMAYIYPHLGVVDDLKECTIMTGSHNGPKRWCFTHFSYKNFGQTPALNIRITGFVRDSSNTIAPDPGPNDLIVCMGAADNTLAKDGEDHCELPTLDVDNAAINTMLLINRSMPDRAYYVRGFIDYDTIYPGKHIHSQFCMIYHLGFDPAHPKPPHMCPAEETLK</sequence>
<organism evidence="3 4">
    <name type="scientific">Granulicella aggregans</name>
    <dbReference type="NCBI Taxonomy" id="474949"/>
    <lineage>
        <taxon>Bacteria</taxon>
        <taxon>Pseudomonadati</taxon>
        <taxon>Acidobacteriota</taxon>
        <taxon>Terriglobia</taxon>
        <taxon>Terriglobales</taxon>
        <taxon>Acidobacteriaceae</taxon>
        <taxon>Granulicella</taxon>
    </lineage>
</organism>
<keyword evidence="4" id="KW-1185">Reference proteome</keyword>
<keyword evidence="2" id="KW-0812">Transmembrane</keyword>
<gene>
    <name evidence="3" type="ORF">HDF16_002903</name>
</gene>
<proteinExistence type="predicted"/>
<name>A0A7W8E4D4_9BACT</name>
<protein>
    <submittedName>
        <fullName evidence="3">Uncharacterized protein</fullName>
    </submittedName>
</protein>
<evidence type="ECO:0000313" key="4">
    <source>
        <dbReference type="Proteomes" id="UP000540989"/>
    </source>
</evidence>
<accession>A0A7W8E4D4</accession>
<keyword evidence="2" id="KW-0472">Membrane</keyword>
<evidence type="ECO:0000313" key="3">
    <source>
        <dbReference type="EMBL" id="MBB5058189.1"/>
    </source>
</evidence>
<dbReference type="EMBL" id="JACHIP010000004">
    <property type="protein sequence ID" value="MBB5058189.1"/>
    <property type="molecule type" value="Genomic_DNA"/>
</dbReference>
<evidence type="ECO:0000256" key="1">
    <source>
        <dbReference type="SAM" id="MobiDB-lite"/>
    </source>
</evidence>